<organism evidence="3 4">
    <name type="scientific">Podospora australis</name>
    <dbReference type="NCBI Taxonomy" id="1536484"/>
    <lineage>
        <taxon>Eukaryota</taxon>
        <taxon>Fungi</taxon>
        <taxon>Dikarya</taxon>
        <taxon>Ascomycota</taxon>
        <taxon>Pezizomycotina</taxon>
        <taxon>Sordariomycetes</taxon>
        <taxon>Sordariomycetidae</taxon>
        <taxon>Sordariales</taxon>
        <taxon>Podosporaceae</taxon>
        <taxon>Podospora</taxon>
    </lineage>
</organism>
<feature type="binding site" evidence="1">
    <location>
        <position position="317"/>
    </location>
    <ligand>
        <name>Mg(2+)</name>
        <dbReference type="ChEBI" id="CHEBI:18420"/>
        <label>1</label>
    </ligand>
</feature>
<keyword evidence="1" id="KW-0479">Metal-binding</keyword>
<proteinExistence type="predicted"/>
<dbReference type="SUPFAM" id="SSF101478">
    <property type="entry name" value="ADP-ribosylglycohydrolase"/>
    <property type="match status" value="1"/>
</dbReference>
<feature type="binding site" evidence="1">
    <location>
        <position position="319"/>
    </location>
    <ligand>
        <name>Mg(2+)</name>
        <dbReference type="ChEBI" id="CHEBI:18420"/>
        <label>1</label>
    </ligand>
</feature>
<protein>
    <submittedName>
        <fullName evidence="3">ADP-ribosylglycohydrolase</fullName>
    </submittedName>
</protein>
<reference evidence="3" key="1">
    <citation type="journal article" date="2023" name="Mol. Phylogenet. Evol.">
        <title>Genome-scale phylogeny and comparative genomics of the fungal order Sordariales.</title>
        <authorList>
            <person name="Hensen N."/>
            <person name="Bonometti L."/>
            <person name="Westerberg I."/>
            <person name="Brannstrom I.O."/>
            <person name="Guillou S."/>
            <person name="Cros-Aarteil S."/>
            <person name="Calhoun S."/>
            <person name="Haridas S."/>
            <person name="Kuo A."/>
            <person name="Mondo S."/>
            <person name="Pangilinan J."/>
            <person name="Riley R."/>
            <person name="LaButti K."/>
            <person name="Andreopoulos B."/>
            <person name="Lipzen A."/>
            <person name="Chen C."/>
            <person name="Yan M."/>
            <person name="Daum C."/>
            <person name="Ng V."/>
            <person name="Clum A."/>
            <person name="Steindorff A."/>
            <person name="Ohm R.A."/>
            <person name="Martin F."/>
            <person name="Silar P."/>
            <person name="Natvig D.O."/>
            <person name="Lalanne C."/>
            <person name="Gautier V."/>
            <person name="Ament-Velasquez S.L."/>
            <person name="Kruys A."/>
            <person name="Hutchinson M.I."/>
            <person name="Powell A.J."/>
            <person name="Barry K."/>
            <person name="Miller A.N."/>
            <person name="Grigoriev I.V."/>
            <person name="Debuchy R."/>
            <person name="Gladieux P."/>
            <person name="Hiltunen Thoren M."/>
            <person name="Johannesson H."/>
        </authorList>
    </citation>
    <scope>NUCLEOTIDE SEQUENCE</scope>
    <source>
        <strain evidence="3">PSN309</strain>
    </source>
</reference>
<dbReference type="GO" id="GO:0046872">
    <property type="term" value="F:metal ion binding"/>
    <property type="evidence" value="ECO:0007669"/>
    <property type="project" value="UniProtKB-KW"/>
</dbReference>
<evidence type="ECO:0000313" key="4">
    <source>
        <dbReference type="Proteomes" id="UP001302126"/>
    </source>
</evidence>
<evidence type="ECO:0000313" key="3">
    <source>
        <dbReference type="EMBL" id="KAK4184415.1"/>
    </source>
</evidence>
<dbReference type="PANTHER" id="PTHR16222:SF28">
    <property type="entry name" value="ADP-RIBOSYLGLYCOHYDROLASE"/>
    <property type="match status" value="1"/>
</dbReference>
<comment type="caution">
    <text evidence="3">The sequence shown here is derived from an EMBL/GenBank/DDBJ whole genome shotgun (WGS) entry which is preliminary data.</text>
</comment>
<dbReference type="AlphaFoldDB" id="A0AAN6WN83"/>
<reference evidence="3" key="2">
    <citation type="submission" date="2023-05" db="EMBL/GenBank/DDBJ databases">
        <authorList>
            <consortium name="Lawrence Berkeley National Laboratory"/>
            <person name="Steindorff A."/>
            <person name="Hensen N."/>
            <person name="Bonometti L."/>
            <person name="Westerberg I."/>
            <person name="Brannstrom I.O."/>
            <person name="Guillou S."/>
            <person name="Cros-Aarteil S."/>
            <person name="Calhoun S."/>
            <person name="Haridas S."/>
            <person name="Kuo A."/>
            <person name="Mondo S."/>
            <person name="Pangilinan J."/>
            <person name="Riley R."/>
            <person name="Labutti K."/>
            <person name="Andreopoulos B."/>
            <person name="Lipzen A."/>
            <person name="Chen C."/>
            <person name="Yanf M."/>
            <person name="Daum C."/>
            <person name="Ng V."/>
            <person name="Clum A."/>
            <person name="Ohm R."/>
            <person name="Martin F."/>
            <person name="Silar P."/>
            <person name="Natvig D."/>
            <person name="Lalanne C."/>
            <person name="Gautier V."/>
            <person name="Ament-Velasquez S.L."/>
            <person name="Kruys A."/>
            <person name="Hutchinson M.I."/>
            <person name="Powell A.J."/>
            <person name="Barry K."/>
            <person name="Miller A.N."/>
            <person name="Grigoriev I.V."/>
            <person name="Debuchy R."/>
            <person name="Gladieux P."/>
            <person name="Thoren M.H."/>
            <person name="Johannesson H."/>
        </authorList>
    </citation>
    <scope>NUCLEOTIDE SEQUENCE</scope>
    <source>
        <strain evidence="3">PSN309</strain>
    </source>
</reference>
<comment type="cofactor">
    <cofactor evidence="1">
        <name>Mg(2+)</name>
        <dbReference type="ChEBI" id="CHEBI:18420"/>
    </cofactor>
    <text evidence="1">Binds 2 magnesium ions per subunit.</text>
</comment>
<sequence>MAATDLRSLAKATPLLRESLHDRAVGPSRKFTLTGSPTPFKLDRHRAPKQLCHWTDDTDHALLLLLSFLYTATTATDSLDPLPTQQDLARRLRVWCSGGLRVLDTLPLGLGRLVGTVVATKGFDVDPVGISTKYWEETGRKIAPNGSLMRTHPLGVMTIFRQEEEAFHIAAELSRVTHVDPRCVISCIIGAGLVRLVARGEVESEEDVDGLIRRAVAWTEGWYQIRYEIDDLTTGERELNRDELYLDELFNHIDGADLDALKSDDTPAIGYVYKCLGSGVALLRQAIRRTKEIQGSLLDLVEMFEQLITDLIMRGGDADTNASFAGALLGGYLGYTALPDHWKHGLLHGKWLMSKAESLCVVLGLKDGQYDGHEDKDTDLHGGRGEISQEEMERRFMVLQAETIQTMQNAGARDGQTPPAEKSDFNWRRLWPKKENKNKN</sequence>
<dbReference type="Pfam" id="PF03747">
    <property type="entry name" value="ADP_ribosyl_GH"/>
    <property type="match status" value="1"/>
</dbReference>
<feature type="binding site" evidence="1">
    <location>
        <position position="320"/>
    </location>
    <ligand>
        <name>Mg(2+)</name>
        <dbReference type="ChEBI" id="CHEBI:18420"/>
        <label>1</label>
    </ligand>
</feature>
<dbReference type="InterPro" id="IPR050792">
    <property type="entry name" value="ADP-ribosylglycohydrolase"/>
</dbReference>
<dbReference type="PANTHER" id="PTHR16222">
    <property type="entry name" value="ADP-RIBOSYLGLYCOHYDROLASE"/>
    <property type="match status" value="1"/>
</dbReference>
<feature type="binding site" evidence="1">
    <location>
        <position position="56"/>
    </location>
    <ligand>
        <name>Mg(2+)</name>
        <dbReference type="ChEBI" id="CHEBI:18420"/>
        <label>1</label>
    </ligand>
</feature>
<feature type="region of interest" description="Disordered" evidence="2">
    <location>
        <begin position="407"/>
        <end position="440"/>
    </location>
</feature>
<dbReference type="EMBL" id="MU864490">
    <property type="protein sequence ID" value="KAK4184415.1"/>
    <property type="molecule type" value="Genomic_DNA"/>
</dbReference>
<evidence type="ECO:0000256" key="2">
    <source>
        <dbReference type="SAM" id="MobiDB-lite"/>
    </source>
</evidence>
<dbReference type="Gene3D" id="1.10.4080.10">
    <property type="entry name" value="ADP-ribosylation/Crystallin J1"/>
    <property type="match status" value="1"/>
</dbReference>
<keyword evidence="4" id="KW-1185">Reference proteome</keyword>
<evidence type="ECO:0000256" key="1">
    <source>
        <dbReference type="PIRSR" id="PIRSR605502-1"/>
    </source>
</evidence>
<dbReference type="InterPro" id="IPR005502">
    <property type="entry name" value="Ribosyl_crysJ1"/>
</dbReference>
<feature type="compositionally biased region" description="Basic and acidic residues" evidence="2">
    <location>
        <begin position="421"/>
        <end position="440"/>
    </location>
</feature>
<accession>A0AAN6WN83</accession>
<name>A0AAN6WN83_9PEZI</name>
<dbReference type="Proteomes" id="UP001302126">
    <property type="component" value="Unassembled WGS sequence"/>
</dbReference>
<feature type="binding site" evidence="1">
    <location>
        <position position="55"/>
    </location>
    <ligand>
        <name>Mg(2+)</name>
        <dbReference type="ChEBI" id="CHEBI:18420"/>
        <label>1</label>
    </ligand>
</feature>
<keyword evidence="1" id="KW-0460">Magnesium</keyword>
<dbReference type="InterPro" id="IPR036705">
    <property type="entry name" value="Ribosyl_crysJ1_sf"/>
</dbReference>
<feature type="binding site" evidence="1">
    <location>
        <position position="57"/>
    </location>
    <ligand>
        <name>Mg(2+)</name>
        <dbReference type="ChEBI" id="CHEBI:18420"/>
        <label>1</label>
    </ligand>
</feature>
<gene>
    <name evidence="3" type="ORF">QBC35DRAFT_466499</name>
</gene>